<dbReference type="Pfam" id="PF12806">
    <property type="entry name" value="Acyl-CoA_dh_C"/>
    <property type="match status" value="1"/>
</dbReference>
<evidence type="ECO:0000256" key="4">
    <source>
        <dbReference type="ARBA" id="ARBA00022827"/>
    </source>
</evidence>
<dbReference type="SUPFAM" id="SSF47203">
    <property type="entry name" value="Acyl-CoA dehydrogenase C-terminal domain-like"/>
    <property type="match status" value="1"/>
</dbReference>
<keyword evidence="5" id="KW-0560">Oxidoreductase</keyword>
<feature type="domain" description="Acyl-CoA dehydrogenase/oxidase N-terminal" evidence="8">
    <location>
        <begin position="47"/>
        <end position="156"/>
    </location>
</feature>
<gene>
    <name evidence="10" type="ORF">BPA30113_02928</name>
</gene>
<dbReference type="InterPro" id="IPR025878">
    <property type="entry name" value="Acyl-CoA_dh-like_C_dom"/>
</dbReference>
<dbReference type="InterPro" id="IPR046373">
    <property type="entry name" value="Acyl-CoA_Oxase/DH_mid-dom_sf"/>
</dbReference>
<dbReference type="EMBL" id="CABVQD010000008">
    <property type="protein sequence ID" value="VWB65559.1"/>
    <property type="molecule type" value="Genomic_DNA"/>
</dbReference>
<dbReference type="Gene3D" id="1.10.540.10">
    <property type="entry name" value="Acyl-CoA dehydrogenase/oxidase, N-terminal domain"/>
    <property type="match status" value="1"/>
</dbReference>
<dbReference type="InterPro" id="IPR006091">
    <property type="entry name" value="Acyl-CoA_Oxase/DH_mid-dom"/>
</dbReference>
<proteinExistence type="inferred from homology"/>
<dbReference type="InterPro" id="IPR037069">
    <property type="entry name" value="AcylCoA_DH/ox_N_sf"/>
</dbReference>
<reference evidence="10 11" key="1">
    <citation type="submission" date="2019-09" db="EMBL/GenBank/DDBJ databases">
        <authorList>
            <person name="Depoorter E."/>
        </authorList>
    </citation>
    <scope>NUCLEOTIDE SEQUENCE [LARGE SCALE GENOMIC DNA]</scope>
    <source>
        <strain evidence="10">LMG 30113</strain>
    </source>
</reference>
<evidence type="ECO:0000256" key="2">
    <source>
        <dbReference type="ARBA" id="ARBA00009347"/>
    </source>
</evidence>
<dbReference type="Pfam" id="PF00441">
    <property type="entry name" value="Acyl-CoA_dh_1"/>
    <property type="match status" value="1"/>
</dbReference>
<dbReference type="RefSeq" id="WP_160257542.1">
    <property type="nucleotide sequence ID" value="NZ_CABVQD010000008.1"/>
</dbReference>
<keyword evidence="4" id="KW-0274">FAD</keyword>
<organism evidence="10 11">
    <name type="scientific">Burkholderia paludis</name>
    <dbReference type="NCBI Taxonomy" id="1506587"/>
    <lineage>
        <taxon>Bacteria</taxon>
        <taxon>Pseudomonadati</taxon>
        <taxon>Pseudomonadota</taxon>
        <taxon>Betaproteobacteria</taxon>
        <taxon>Burkholderiales</taxon>
        <taxon>Burkholderiaceae</taxon>
        <taxon>Burkholderia</taxon>
        <taxon>Burkholderia cepacia complex</taxon>
    </lineage>
</organism>
<evidence type="ECO:0000256" key="5">
    <source>
        <dbReference type="ARBA" id="ARBA00023002"/>
    </source>
</evidence>
<feature type="domain" description="Acyl-CoA oxidase/dehydrogenase middle" evidence="7">
    <location>
        <begin position="161"/>
        <end position="270"/>
    </location>
</feature>
<evidence type="ECO:0000256" key="3">
    <source>
        <dbReference type="ARBA" id="ARBA00022630"/>
    </source>
</evidence>
<dbReference type="Gene3D" id="2.40.110.10">
    <property type="entry name" value="Butyryl-CoA Dehydrogenase, subunit A, domain 2"/>
    <property type="match status" value="1"/>
</dbReference>
<dbReference type="Gene3D" id="1.20.140.10">
    <property type="entry name" value="Butyryl-CoA Dehydrogenase, subunit A, domain 3"/>
    <property type="match status" value="1"/>
</dbReference>
<evidence type="ECO:0000313" key="10">
    <source>
        <dbReference type="EMBL" id="VWB65559.1"/>
    </source>
</evidence>
<dbReference type="SUPFAM" id="SSF56645">
    <property type="entry name" value="Acyl-CoA dehydrogenase NM domain-like"/>
    <property type="match status" value="1"/>
</dbReference>
<dbReference type="InterPro" id="IPR009075">
    <property type="entry name" value="AcylCo_DH/oxidase_C"/>
</dbReference>
<dbReference type="PANTHER" id="PTHR42803:SF1">
    <property type="entry name" value="BROAD-SPECIFICITY LINEAR ACYL-COA DEHYDROGENASE FADE5"/>
    <property type="match status" value="1"/>
</dbReference>
<accession>A0A6J5DI37</accession>
<dbReference type="AlphaFoldDB" id="A0A6J5DI37"/>
<sequence>MVVYRAPVEEYRFLAQHVLAPEYRAMPDADEADGDTLASIIKALGIFVSERVIPLAVAADAQGCVVADGAVRTPSGYREAYRDLVSGGWGSIHVAEAHGGHGLPLALALACDEVLSSGAMAFSLYTSLRLGVYKVLQALGSESLRNDYLAKLGSGEWNGTMCLTEPHCGTDLSLLRTAAEAADDGTFRLSGTKIFITGGDHDLTENIVHLVLARIKGGAPGLAGLGLFVIPKFRNDGRGNWSIPNGVGCSRVEHKLGIHASATAELQFEDAHGWMVGDPGAGLAGMFIMMKLARLGTAFQAIGVAEIASQNAIAYACERVQGRDLVGGRKAAVPIIEHPNIRREIVRMRTLTASARTLAFLAAILQERTGSRDRSEAAEAEGLLSVLMPVAKAMCSEYGVEVATAAMQTYGGHGYIRDNGIEGMLRDVQILPIYEGTNDIQSLDIVLRRLEEGCPQLLAWLQQQLRTLPSSPFAERVRRTLGLIEAAADQLAAQLRGDPFSALQMAREFLWLIGHGVLGVLWLRVLHAVEDGEPLPVDAAAKRSEAGFYFSFVHPEVDLRAARLAAAGEVRAALQSYPVDTH</sequence>
<dbReference type="Proteomes" id="UP000494330">
    <property type="component" value="Unassembled WGS sequence"/>
</dbReference>
<dbReference type="GO" id="GO:0016627">
    <property type="term" value="F:oxidoreductase activity, acting on the CH-CH group of donors"/>
    <property type="evidence" value="ECO:0007669"/>
    <property type="project" value="InterPro"/>
</dbReference>
<dbReference type="InterPro" id="IPR052166">
    <property type="entry name" value="Diverse_Acyl-CoA_DH"/>
</dbReference>
<dbReference type="InterPro" id="IPR009100">
    <property type="entry name" value="AcylCoA_DH/oxidase_NM_dom_sf"/>
</dbReference>
<feature type="domain" description="Acetyl-CoA dehydrogenase-like C-terminal" evidence="9">
    <location>
        <begin position="471"/>
        <end position="570"/>
    </location>
</feature>
<dbReference type="PANTHER" id="PTHR42803">
    <property type="entry name" value="ACYL-COA DEHYDROGENASE"/>
    <property type="match status" value="1"/>
</dbReference>
<comment type="similarity">
    <text evidence="2">Belongs to the acyl-CoA dehydrogenase family.</text>
</comment>
<evidence type="ECO:0000313" key="11">
    <source>
        <dbReference type="Proteomes" id="UP000494330"/>
    </source>
</evidence>
<keyword evidence="11" id="KW-1185">Reference proteome</keyword>
<evidence type="ECO:0000259" key="9">
    <source>
        <dbReference type="Pfam" id="PF12806"/>
    </source>
</evidence>
<dbReference type="Pfam" id="PF02770">
    <property type="entry name" value="Acyl-CoA_dh_M"/>
    <property type="match status" value="1"/>
</dbReference>
<dbReference type="InterPro" id="IPR013786">
    <property type="entry name" value="AcylCoA_DH/ox_N"/>
</dbReference>
<dbReference type="GO" id="GO:0050660">
    <property type="term" value="F:flavin adenine dinucleotide binding"/>
    <property type="evidence" value="ECO:0007669"/>
    <property type="project" value="InterPro"/>
</dbReference>
<evidence type="ECO:0000256" key="1">
    <source>
        <dbReference type="ARBA" id="ARBA00001974"/>
    </source>
</evidence>
<keyword evidence="3" id="KW-0285">Flavoprotein</keyword>
<evidence type="ECO:0000259" key="8">
    <source>
        <dbReference type="Pfam" id="PF02771"/>
    </source>
</evidence>
<name>A0A6J5DI37_9BURK</name>
<protein>
    <submittedName>
        <fullName evidence="10">Acyl-CoA dehydrogenase</fullName>
    </submittedName>
</protein>
<dbReference type="InterPro" id="IPR036250">
    <property type="entry name" value="AcylCo_DH-like_C"/>
</dbReference>
<feature type="domain" description="Acyl-CoA dehydrogenase/oxidase C-terminal" evidence="6">
    <location>
        <begin position="289"/>
        <end position="448"/>
    </location>
</feature>
<evidence type="ECO:0000259" key="7">
    <source>
        <dbReference type="Pfam" id="PF02770"/>
    </source>
</evidence>
<dbReference type="Pfam" id="PF02771">
    <property type="entry name" value="Acyl-CoA_dh_N"/>
    <property type="match status" value="1"/>
</dbReference>
<evidence type="ECO:0000259" key="6">
    <source>
        <dbReference type="Pfam" id="PF00441"/>
    </source>
</evidence>
<comment type="cofactor">
    <cofactor evidence="1">
        <name>FAD</name>
        <dbReference type="ChEBI" id="CHEBI:57692"/>
    </cofactor>
</comment>